<reference evidence="3" key="1">
    <citation type="journal article" date="2010" name="Science">
        <title>Signatures of adaptation to obligate biotrophy in the Hyaloperonospora arabidopsidis genome.</title>
        <authorList>
            <person name="Baxter L."/>
            <person name="Tripathy S."/>
            <person name="Ishaque N."/>
            <person name="Boot N."/>
            <person name="Cabral A."/>
            <person name="Kemen E."/>
            <person name="Thines M."/>
            <person name="Ah-Fong A."/>
            <person name="Anderson R."/>
            <person name="Badejoko W."/>
            <person name="Bittner-Eddy P."/>
            <person name="Boore J.L."/>
            <person name="Chibucos M.C."/>
            <person name="Coates M."/>
            <person name="Dehal P."/>
            <person name="Delehaunty K."/>
            <person name="Dong S."/>
            <person name="Downton P."/>
            <person name="Dumas B."/>
            <person name="Fabro G."/>
            <person name="Fronick C."/>
            <person name="Fuerstenberg S.I."/>
            <person name="Fulton L."/>
            <person name="Gaulin E."/>
            <person name="Govers F."/>
            <person name="Hughes L."/>
            <person name="Humphray S."/>
            <person name="Jiang R.H."/>
            <person name="Judelson H."/>
            <person name="Kamoun S."/>
            <person name="Kyung K."/>
            <person name="Meijer H."/>
            <person name="Minx P."/>
            <person name="Morris P."/>
            <person name="Nelson J."/>
            <person name="Phuntumart V."/>
            <person name="Qutob D."/>
            <person name="Rehmany A."/>
            <person name="Rougon-Cardoso A."/>
            <person name="Ryden P."/>
            <person name="Torto-Alalibo T."/>
            <person name="Studholme D."/>
            <person name="Wang Y."/>
            <person name="Win J."/>
            <person name="Wood J."/>
            <person name="Clifton S.W."/>
            <person name="Rogers J."/>
            <person name="Van den Ackerveken G."/>
            <person name="Jones J.D."/>
            <person name="McDowell J.M."/>
            <person name="Beynon J."/>
            <person name="Tyler B.M."/>
        </authorList>
    </citation>
    <scope>NUCLEOTIDE SEQUENCE [LARGE SCALE GENOMIC DNA]</scope>
    <source>
        <strain evidence="3">Emoy2</strain>
    </source>
</reference>
<dbReference type="EMBL" id="JH597990">
    <property type="status" value="NOT_ANNOTATED_CDS"/>
    <property type="molecule type" value="Genomic_DNA"/>
</dbReference>
<reference evidence="2" key="2">
    <citation type="submission" date="2015-06" db="UniProtKB">
        <authorList>
            <consortium name="EnsemblProtists"/>
        </authorList>
    </citation>
    <scope>IDENTIFICATION</scope>
    <source>
        <strain evidence="2">Emoy2</strain>
    </source>
</reference>
<sequence>MMHLPPPALLGYQENLQFHLEKLMNRRRHQHHGRLPEIGDEPSAADALVC</sequence>
<organism evidence="2 3">
    <name type="scientific">Hyaloperonospora arabidopsidis (strain Emoy2)</name>
    <name type="common">Downy mildew agent</name>
    <name type="synonym">Peronospora arabidopsidis</name>
    <dbReference type="NCBI Taxonomy" id="559515"/>
    <lineage>
        <taxon>Eukaryota</taxon>
        <taxon>Sar</taxon>
        <taxon>Stramenopiles</taxon>
        <taxon>Oomycota</taxon>
        <taxon>Peronosporomycetes</taxon>
        <taxon>Peronosporales</taxon>
        <taxon>Peronosporaceae</taxon>
        <taxon>Hyaloperonospora</taxon>
    </lineage>
</organism>
<dbReference type="VEuPathDB" id="FungiDB:HpaG810691"/>
<feature type="region of interest" description="Disordered" evidence="1">
    <location>
        <begin position="27"/>
        <end position="50"/>
    </location>
</feature>
<evidence type="ECO:0000313" key="2">
    <source>
        <dbReference type="EnsemblProtists" id="HpaP810691"/>
    </source>
</evidence>
<name>M4BVZ0_HYAAE</name>
<dbReference type="AlphaFoldDB" id="M4BVZ0"/>
<keyword evidence="3" id="KW-1185">Reference proteome</keyword>
<proteinExistence type="predicted"/>
<dbReference type="EnsemblProtists" id="HpaT810691">
    <property type="protein sequence ID" value="HpaP810691"/>
    <property type="gene ID" value="HpaG810691"/>
</dbReference>
<protein>
    <submittedName>
        <fullName evidence="2">Uncharacterized protein</fullName>
    </submittedName>
</protein>
<evidence type="ECO:0000256" key="1">
    <source>
        <dbReference type="SAM" id="MobiDB-lite"/>
    </source>
</evidence>
<accession>M4BVZ0</accession>
<evidence type="ECO:0000313" key="3">
    <source>
        <dbReference type="Proteomes" id="UP000011713"/>
    </source>
</evidence>
<dbReference type="Proteomes" id="UP000011713">
    <property type="component" value="Unassembled WGS sequence"/>
</dbReference>
<dbReference type="InParanoid" id="M4BVZ0"/>
<dbReference type="HOGENOM" id="CLU_3128285_0_0_1"/>